<keyword evidence="2" id="KW-1185">Reference proteome</keyword>
<proteinExistence type="predicted"/>
<accession>A0ACB9X778</accession>
<reference evidence="1" key="1">
    <citation type="submission" date="2022-05" db="EMBL/GenBank/DDBJ databases">
        <title>Chromosome-level genome of Chaenocephalus aceratus.</title>
        <authorList>
            <person name="Park H."/>
        </authorList>
    </citation>
    <scope>NUCLEOTIDE SEQUENCE</scope>
    <source>
        <strain evidence="1">KU_202001</strain>
    </source>
</reference>
<dbReference type="Proteomes" id="UP001057452">
    <property type="component" value="Chromosome 8"/>
</dbReference>
<dbReference type="EMBL" id="CM043792">
    <property type="protein sequence ID" value="KAI4822395.1"/>
    <property type="molecule type" value="Genomic_DNA"/>
</dbReference>
<gene>
    <name evidence="1" type="ORF">KUCAC02_007946</name>
</gene>
<evidence type="ECO:0000313" key="2">
    <source>
        <dbReference type="Proteomes" id="UP001057452"/>
    </source>
</evidence>
<sequence>MANAAVKSSQEIGNLELRLKNSRKSMRKVTQKHKHQVNMHHVQKDSALFPTEATRLKEIQVRISSSIRTMPTGTVSVLKSSVTMASQLIRLVLPSPDGYRKDECRTNGRSLVNAHTYLLP</sequence>
<protein>
    <submittedName>
        <fullName evidence="1">Uncharacterized protein</fullName>
    </submittedName>
</protein>
<name>A0ACB9X778_CHAAC</name>
<comment type="caution">
    <text evidence="1">The sequence shown here is derived from an EMBL/GenBank/DDBJ whole genome shotgun (WGS) entry which is preliminary data.</text>
</comment>
<organism evidence="1 2">
    <name type="scientific">Chaenocephalus aceratus</name>
    <name type="common">Blackfin icefish</name>
    <name type="synonym">Chaenichthys aceratus</name>
    <dbReference type="NCBI Taxonomy" id="36190"/>
    <lineage>
        <taxon>Eukaryota</taxon>
        <taxon>Metazoa</taxon>
        <taxon>Chordata</taxon>
        <taxon>Craniata</taxon>
        <taxon>Vertebrata</taxon>
        <taxon>Euteleostomi</taxon>
        <taxon>Actinopterygii</taxon>
        <taxon>Neopterygii</taxon>
        <taxon>Teleostei</taxon>
        <taxon>Neoteleostei</taxon>
        <taxon>Acanthomorphata</taxon>
        <taxon>Eupercaria</taxon>
        <taxon>Perciformes</taxon>
        <taxon>Notothenioidei</taxon>
        <taxon>Channichthyidae</taxon>
        <taxon>Chaenocephalus</taxon>
    </lineage>
</organism>
<evidence type="ECO:0000313" key="1">
    <source>
        <dbReference type="EMBL" id="KAI4822395.1"/>
    </source>
</evidence>